<sequence length="117" mass="13701">MKDSDGELQPKKYYLGFVILLLILGLCFRFYELGIPGFWKGIVISLILSLFIYNFRFYNLWKHSKEGFLFQFGTTVLSFFIHLAVLVLFIWRGESEGFVIGFFIAHFANLLILVFAR</sequence>
<organism evidence="2 3">
    <name type="scientific">Leptospira dzoumogneensis</name>
    <dbReference type="NCBI Taxonomy" id="2484904"/>
    <lineage>
        <taxon>Bacteria</taxon>
        <taxon>Pseudomonadati</taxon>
        <taxon>Spirochaetota</taxon>
        <taxon>Spirochaetia</taxon>
        <taxon>Leptospirales</taxon>
        <taxon>Leptospiraceae</taxon>
        <taxon>Leptospira</taxon>
    </lineage>
</organism>
<keyword evidence="1" id="KW-0812">Transmembrane</keyword>
<feature type="transmembrane region" description="Helical" evidence="1">
    <location>
        <begin position="37"/>
        <end position="55"/>
    </location>
</feature>
<comment type="caution">
    <text evidence="2">The sequence shown here is derived from an EMBL/GenBank/DDBJ whole genome shotgun (WGS) entry which is preliminary data.</text>
</comment>
<dbReference type="AlphaFoldDB" id="A0A4Z1AIF1"/>
<proteinExistence type="predicted"/>
<keyword evidence="1" id="KW-0472">Membrane</keyword>
<feature type="transmembrane region" description="Helical" evidence="1">
    <location>
        <begin position="97"/>
        <end position="116"/>
    </location>
</feature>
<gene>
    <name evidence="2" type="ORF">EHR06_00965</name>
</gene>
<feature type="transmembrane region" description="Helical" evidence="1">
    <location>
        <begin position="67"/>
        <end position="91"/>
    </location>
</feature>
<keyword evidence="1" id="KW-1133">Transmembrane helix</keyword>
<dbReference type="EMBL" id="RQHS01000003">
    <property type="protein sequence ID" value="TGN03977.1"/>
    <property type="molecule type" value="Genomic_DNA"/>
</dbReference>
<feature type="transmembrane region" description="Helical" evidence="1">
    <location>
        <begin position="12"/>
        <end position="31"/>
    </location>
</feature>
<name>A0A4Z1AIF1_9LEPT</name>
<accession>A0A4Z1AIF1</accession>
<evidence type="ECO:0000313" key="3">
    <source>
        <dbReference type="Proteomes" id="UP000297241"/>
    </source>
</evidence>
<dbReference type="RefSeq" id="WP_135755313.1">
    <property type="nucleotide sequence ID" value="NZ_RQHS01000003.1"/>
</dbReference>
<keyword evidence="3" id="KW-1185">Reference proteome</keyword>
<dbReference type="OrthoDB" id="331586at2"/>
<dbReference type="Proteomes" id="UP000297241">
    <property type="component" value="Unassembled WGS sequence"/>
</dbReference>
<evidence type="ECO:0000313" key="2">
    <source>
        <dbReference type="EMBL" id="TGN03977.1"/>
    </source>
</evidence>
<evidence type="ECO:0000256" key="1">
    <source>
        <dbReference type="SAM" id="Phobius"/>
    </source>
</evidence>
<protein>
    <submittedName>
        <fullName evidence="2">Uncharacterized protein</fullName>
    </submittedName>
</protein>
<reference evidence="2" key="1">
    <citation type="journal article" date="2019" name="PLoS Negl. Trop. Dis.">
        <title>Revisiting the worldwide diversity of Leptospira species in the environment.</title>
        <authorList>
            <person name="Vincent A.T."/>
            <person name="Schiettekatte O."/>
            <person name="Bourhy P."/>
            <person name="Veyrier F.J."/>
            <person name="Picardeau M."/>
        </authorList>
    </citation>
    <scope>NUCLEOTIDE SEQUENCE [LARGE SCALE GENOMIC DNA]</scope>
    <source>
        <strain evidence="2">201601113</strain>
    </source>
</reference>